<reference evidence="2" key="1">
    <citation type="submission" date="2023-04" db="EMBL/GenBank/DDBJ databases">
        <title>Phytophthora fragariaefolia NBRC 109709.</title>
        <authorList>
            <person name="Ichikawa N."/>
            <person name="Sato H."/>
            <person name="Tonouchi N."/>
        </authorList>
    </citation>
    <scope>NUCLEOTIDE SEQUENCE</scope>
    <source>
        <strain evidence="2">NBRC 109709</strain>
    </source>
</reference>
<dbReference type="OrthoDB" id="66498at2759"/>
<gene>
    <name evidence="2" type="ORF">Pfra01_001833800</name>
</gene>
<sequence length="220" mass="23764">MDIPCVDLLRRRTPGGCCRLQLAALSVDCNITSHCSWTPTSLVKHESSRFRPLLRDCGTSLSELESSDGDAPDGVAGGGEAGAAHVPQAAEAPDGAGHLRRPCGGRGVAQRHVGVSAGDAREVAAEAVERGQVHRADAEAGAGDEMMFAWDANQCKWDHRVLPALRVFRQKFGHCKVKYTFTVPSQFPWPEPAWGLRLGETVQRIRGGGLDVNQDMRELE</sequence>
<dbReference type="PANTHER" id="PTHR37066:SF1">
    <property type="entry name" value="LNS2_PITP DOMAIN-CONTAINING PROTEIN"/>
    <property type="match status" value="1"/>
</dbReference>
<organism evidence="2 3">
    <name type="scientific">Phytophthora fragariaefolia</name>
    <dbReference type="NCBI Taxonomy" id="1490495"/>
    <lineage>
        <taxon>Eukaryota</taxon>
        <taxon>Sar</taxon>
        <taxon>Stramenopiles</taxon>
        <taxon>Oomycota</taxon>
        <taxon>Peronosporomycetes</taxon>
        <taxon>Peronosporales</taxon>
        <taxon>Peronosporaceae</taxon>
        <taxon>Phytophthora</taxon>
    </lineage>
</organism>
<dbReference type="Proteomes" id="UP001165121">
    <property type="component" value="Unassembled WGS sequence"/>
</dbReference>
<name>A0A9W7CXR8_9STRA</name>
<evidence type="ECO:0000313" key="3">
    <source>
        <dbReference type="Proteomes" id="UP001165121"/>
    </source>
</evidence>
<feature type="region of interest" description="Disordered" evidence="1">
    <location>
        <begin position="61"/>
        <end position="84"/>
    </location>
</feature>
<evidence type="ECO:0000256" key="1">
    <source>
        <dbReference type="SAM" id="MobiDB-lite"/>
    </source>
</evidence>
<proteinExistence type="predicted"/>
<dbReference type="PANTHER" id="PTHR37066">
    <property type="entry name" value="HELICASE-ASSOCIATED"/>
    <property type="match status" value="1"/>
</dbReference>
<evidence type="ECO:0000313" key="2">
    <source>
        <dbReference type="EMBL" id="GMF47990.1"/>
    </source>
</evidence>
<dbReference type="AlphaFoldDB" id="A0A9W7CXR8"/>
<protein>
    <submittedName>
        <fullName evidence="2">Unnamed protein product</fullName>
    </submittedName>
</protein>
<keyword evidence="3" id="KW-1185">Reference proteome</keyword>
<comment type="caution">
    <text evidence="2">The sequence shown here is derived from an EMBL/GenBank/DDBJ whole genome shotgun (WGS) entry which is preliminary data.</text>
</comment>
<dbReference type="EMBL" id="BSXT01002262">
    <property type="protein sequence ID" value="GMF47990.1"/>
    <property type="molecule type" value="Genomic_DNA"/>
</dbReference>
<accession>A0A9W7CXR8</accession>